<organism evidence="1 2">
    <name type="scientific">Tulasnella calospora MUT 4182</name>
    <dbReference type="NCBI Taxonomy" id="1051891"/>
    <lineage>
        <taxon>Eukaryota</taxon>
        <taxon>Fungi</taxon>
        <taxon>Dikarya</taxon>
        <taxon>Basidiomycota</taxon>
        <taxon>Agaricomycotina</taxon>
        <taxon>Agaricomycetes</taxon>
        <taxon>Cantharellales</taxon>
        <taxon>Tulasnellaceae</taxon>
        <taxon>Tulasnella</taxon>
    </lineage>
</organism>
<dbReference type="AlphaFoldDB" id="A0A0C3Q2B9"/>
<protein>
    <submittedName>
        <fullName evidence="1">Uncharacterized protein</fullName>
    </submittedName>
</protein>
<dbReference type="Proteomes" id="UP000054248">
    <property type="component" value="Unassembled WGS sequence"/>
</dbReference>
<reference evidence="2" key="2">
    <citation type="submission" date="2015-01" db="EMBL/GenBank/DDBJ databases">
        <title>Evolutionary Origins and Diversification of the Mycorrhizal Mutualists.</title>
        <authorList>
            <consortium name="DOE Joint Genome Institute"/>
            <consortium name="Mycorrhizal Genomics Consortium"/>
            <person name="Kohler A."/>
            <person name="Kuo A."/>
            <person name="Nagy L.G."/>
            <person name="Floudas D."/>
            <person name="Copeland A."/>
            <person name="Barry K.W."/>
            <person name="Cichocki N."/>
            <person name="Veneault-Fourrey C."/>
            <person name="LaButti K."/>
            <person name="Lindquist E.A."/>
            <person name="Lipzen A."/>
            <person name="Lundell T."/>
            <person name="Morin E."/>
            <person name="Murat C."/>
            <person name="Riley R."/>
            <person name="Ohm R."/>
            <person name="Sun H."/>
            <person name="Tunlid A."/>
            <person name="Henrissat B."/>
            <person name="Grigoriev I.V."/>
            <person name="Hibbett D.S."/>
            <person name="Martin F."/>
        </authorList>
    </citation>
    <scope>NUCLEOTIDE SEQUENCE [LARGE SCALE GENOMIC DNA]</scope>
    <source>
        <strain evidence="2">MUT 4182</strain>
    </source>
</reference>
<evidence type="ECO:0000313" key="2">
    <source>
        <dbReference type="Proteomes" id="UP000054248"/>
    </source>
</evidence>
<gene>
    <name evidence="1" type="ORF">M407DRAFT_117178</name>
</gene>
<proteinExistence type="predicted"/>
<dbReference type="EMBL" id="KN823107">
    <property type="protein sequence ID" value="KIO22565.1"/>
    <property type="molecule type" value="Genomic_DNA"/>
</dbReference>
<accession>A0A0C3Q2B9</accession>
<sequence length="190" mass="22009">MILPWSSAPCTAAPTINPSFAHSSVNPGLPQGSGTFSQMELYKQIYPYHQKTSMDYPHMPISGQRKYMEIPPEDLYASPNRELPLNRINLEATLLTHLFGRVLYLSPFEWIQQQNYHEMGVVMPARLVNLIKIRLKRLLHLREVTRANVKNLPVFAHRNRQPCLEASAQISMYLNLFSKSKEELYNIKER</sequence>
<keyword evidence="2" id="KW-1185">Reference proteome</keyword>
<dbReference type="HOGENOM" id="CLU_1428966_0_0_1"/>
<reference evidence="1 2" key="1">
    <citation type="submission" date="2014-04" db="EMBL/GenBank/DDBJ databases">
        <authorList>
            <consortium name="DOE Joint Genome Institute"/>
            <person name="Kuo A."/>
            <person name="Girlanda M."/>
            <person name="Perotto S."/>
            <person name="Kohler A."/>
            <person name="Nagy L.G."/>
            <person name="Floudas D."/>
            <person name="Copeland A."/>
            <person name="Barry K.W."/>
            <person name="Cichocki N."/>
            <person name="Veneault-Fourrey C."/>
            <person name="LaButti K."/>
            <person name="Lindquist E.A."/>
            <person name="Lipzen A."/>
            <person name="Lundell T."/>
            <person name="Morin E."/>
            <person name="Murat C."/>
            <person name="Sun H."/>
            <person name="Tunlid A."/>
            <person name="Henrissat B."/>
            <person name="Grigoriev I.V."/>
            <person name="Hibbett D.S."/>
            <person name="Martin F."/>
            <person name="Nordberg H.P."/>
            <person name="Cantor M.N."/>
            <person name="Hua S.X."/>
        </authorList>
    </citation>
    <scope>NUCLEOTIDE SEQUENCE [LARGE SCALE GENOMIC DNA]</scope>
    <source>
        <strain evidence="1 2">MUT 4182</strain>
    </source>
</reference>
<name>A0A0C3Q2B9_9AGAM</name>
<evidence type="ECO:0000313" key="1">
    <source>
        <dbReference type="EMBL" id="KIO22565.1"/>
    </source>
</evidence>